<reference evidence="3 4" key="1">
    <citation type="submission" date="2019-09" db="EMBL/GenBank/DDBJ databases">
        <title>A chromosome-level genome assembly of the Chinese tupelo Nyssa sinensis.</title>
        <authorList>
            <person name="Yang X."/>
            <person name="Kang M."/>
            <person name="Yang Y."/>
            <person name="Xiong H."/>
            <person name="Wang M."/>
            <person name="Zhang Z."/>
            <person name="Wang Z."/>
            <person name="Wu H."/>
            <person name="Ma T."/>
            <person name="Liu J."/>
            <person name="Xi Z."/>
        </authorList>
    </citation>
    <scope>NUCLEOTIDE SEQUENCE [LARGE SCALE GENOMIC DNA]</scope>
    <source>
        <strain evidence="3">J267</strain>
        <tissue evidence="3">Leaf</tissue>
    </source>
</reference>
<feature type="region of interest" description="Disordered" evidence="1">
    <location>
        <begin position="32"/>
        <end position="124"/>
    </location>
</feature>
<dbReference type="InterPro" id="IPR025756">
    <property type="entry name" value="Myb_CC_LHEQLE"/>
</dbReference>
<protein>
    <recommendedName>
        <fullName evidence="2">MYB-CC type transcription factor LHEQLE-containing domain-containing protein</fullName>
    </recommendedName>
</protein>
<feature type="compositionally biased region" description="Basic and acidic residues" evidence="1">
    <location>
        <begin position="32"/>
        <end position="42"/>
    </location>
</feature>
<dbReference type="AlphaFoldDB" id="A0A5J5B953"/>
<dbReference type="EMBL" id="CM018037">
    <property type="protein sequence ID" value="KAA8538980.1"/>
    <property type="molecule type" value="Genomic_DNA"/>
</dbReference>
<accession>A0A5J5B953</accession>
<dbReference type="OrthoDB" id="551907at2759"/>
<feature type="compositionally biased region" description="Basic and acidic residues" evidence="1">
    <location>
        <begin position="115"/>
        <end position="124"/>
    </location>
</feature>
<evidence type="ECO:0000313" key="4">
    <source>
        <dbReference type="Proteomes" id="UP000325577"/>
    </source>
</evidence>
<proteinExistence type="predicted"/>
<evidence type="ECO:0000313" key="3">
    <source>
        <dbReference type="EMBL" id="KAA8538980.1"/>
    </source>
</evidence>
<gene>
    <name evidence="3" type="ORF">F0562_025672</name>
</gene>
<sequence length="124" mass="13525">MGITEALRLQMEVQKQLHEQLEGRFLQMIFEKQRKMDDERSKASSSNPDESSPPLSNATQPSLANDKLEASSNASPAPEAISQNPSEEETAAENKSGRKRDLGARGSSPRPAKRARADETTASS</sequence>
<name>A0A5J5B953_9ASTE</name>
<feature type="compositionally biased region" description="Polar residues" evidence="1">
    <location>
        <begin position="43"/>
        <end position="63"/>
    </location>
</feature>
<organism evidence="3 4">
    <name type="scientific">Nyssa sinensis</name>
    <dbReference type="NCBI Taxonomy" id="561372"/>
    <lineage>
        <taxon>Eukaryota</taxon>
        <taxon>Viridiplantae</taxon>
        <taxon>Streptophyta</taxon>
        <taxon>Embryophyta</taxon>
        <taxon>Tracheophyta</taxon>
        <taxon>Spermatophyta</taxon>
        <taxon>Magnoliopsida</taxon>
        <taxon>eudicotyledons</taxon>
        <taxon>Gunneridae</taxon>
        <taxon>Pentapetalae</taxon>
        <taxon>asterids</taxon>
        <taxon>Cornales</taxon>
        <taxon>Nyssaceae</taxon>
        <taxon>Nyssa</taxon>
    </lineage>
</organism>
<evidence type="ECO:0000259" key="2">
    <source>
        <dbReference type="Pfam" id="PF14379"/>
    </source>
</evidence>
<evidence type="ECO:0000256" key="1">
    <source>
        <dbReference type="SAM" id="MobiDB-lite"/>
    </source>
</evidence>
<feature type="compositionally biased region" description="Low complexity" evidence="1">
    <location>
        <begin position="70"/>
        <end position="82"/>
    </location>
</feature>
<dbReference type="Pfam" id="PF14379">
    <property type="entry name" value="Myb_CC_LHEQLE"/>
    <property type="match status" value="1"/>
</dbReference>
<dbReference type="Proteomes" id="UP000325577">
    <property type="component" value="Linkage Group LG14"/>
</dbReference>
<feature type="domain" description="MYB-CC type transcription factor LHEQLE-containing" evidence="2">
    <location>
        <begin position="2"/>
        <end position="35"/>
    </location>
</feature>
<keyword evidence="4" id="KW-1185">Reference proteome</keyword>